<gene>
    <name evidence="1" type="ORF">GLOINDRAFT_842</name>
</gene>
<reference evidence="1" key="1">
    <citation type="submission" date="2013-07" db="EMBL/GenBank/DDBJ databases">
        <title>The genome of an arbuscular mycorrhizal fungus provides insights into the evolution of the oldest plant symbiosis.</title>
        <authorList>
            <consortium name="DOE Joint Genome Institute"/>
            <person name="Tisserant E."/>
            <person name="Malbreil M."/>
            <person name="Kuo A."/>
            <person name="Kohler A."/>
            <person name="Symeonidi A."/>
            <person name="Balestrini R."/>
            <person name="Charron P."/>
            <person name="Duensing N."/>
            <person name="Frei-dit-Frey N."/>
            <person name="Gianinazzi-Pearson V."/>
            <person name="Gilbert B."/>
            <person name="Handa Y."/>
            <person name="Hijri M."/>
            <person name="Kaul R."/>
            <person name="Kawaguchi M."/>
            <person name="Krajinski F."/>
            <person name="Lammers P."/>
            <person name="Lapierre D."/>
            <person name="Masclaux F.G."/>
            <person name="Murat C."/>
            <person name="Morin E."/>
            <person name="Ndikumana S."/>
            <person name="Pagni M."/>
            <person name="Petitpierre D."/>
            <person name="Requena N."/>
            <person name="Rosikiewicz P."/>
            <person name="Riley R."/>
            <person name="Saito K."/>
            <person name="San Clemente H."/>
            <person name="Shapiro H."/>
            <person name="van Tuinen D."/>
            <person name="Becard G."/>
            <person name="Bonfante P."/>
            <person name="Paszkowski U."/>
            <person name="Shachar-Hill Y."/>
            <person name="Young J.P."/>
            <person name="Sanders I.R."/>
            <person name="Henrissat B."/>
            <person name="Rensing S.A."/>
            <person name="Grigoriev I.V."/>
            <person name="Corradi N."/>
            <person name="Roux C."/>
            <person name="Martin F."/>
        </authorList>
    </citation>
    <scope>NUCLEOTIDE SEQUENCE</scope>
    <source>
        <strain evidence="1">DAOM 197198</strain>
    </source>
</reference>
<protein>
    <submittedName>
        <fullName evidence="1">Uncharacterized protein</fullName>
    </submittedName>
</protein>
<organism evidence="1">
    <name type="scientific">Rhizophagus irregularis (strain DAOM 181602 / DAOM 197198 / MUCL 43194)</name>
    <name type="common">Arbuscular mycorrhizal fungus</name>
    <name type="synonym">Glomus intraradices</name>
    <dbReference type="NCBI Taxonomy" id="747089"/>
    <lineage>
        <taxon>Eukaryota</taxon>
        <taxon>Fungi</taxon>
        <taxon>Fungi incertae sedis</taxon>
        <taxon>Mucoromycota</taxon>
        <taxon>Glomeromycotina</taxon>
        <taxon>Glomeromycetes</taxon>
        <taxon>Glomerales</taxon>
        <taxon>Glomeraceae</taxon>
        <taxon>Rhizophagus</taxon>
    </lineage>
</organism>
<dbReference type="EMBL" id="KI296785">
    <property type="protein sequence ID" value="ESA01038.1"/>
    <property type="molecule type" value="Genomic_DNA"/>
</dbReference>
<sequence length="67" mass="7475">MTGAINGRIVVSIISLCCPWQFPCFSINEKTCYPRVSRTSTAKVLGNALHFLYEPRFTGQDAHVKVT</sequence>
<accession>U9T408</accession>
<name>U9T408_RHIID</name>
<dbReference type="AlphaFoldDB" id="U9T408"/>
<dbReference type="HOGENOM" id="CLU_2813710_0_0_1"/>
<proteinExistence type="predicted"/>
<evidence type="ECO:0000313" key="1">
    <source>
        <dbReference type="EMBL" id="ESA01038.1"/>
    </source>
</evidence>